<keyword evidence="4" id="KW-1185">Reference proteome</keyword>
<evidence type="ECO:0000313" key="4">
    <source>
        <dbReference type="Proteomes" id="UP001058974"/>
    </source>
</evidence>
<sequence>MPDLQSLKILQGLMPNSIQRKFTLKYGGILNLLRFPAKVEAVTTLAHLYDPPLRCFLFQDFLLAPTPEEFELYVNVPKNRKGPYMGMSQKVKTKDLDATLRISPEDLLSHYKEDRDAQDMPNPIIVSTEEVVRLKATIARLEQDKESLEHILYEVTYENNQISYDLEQKDK</sequence>
<protein>
    <recommendedName>
        <fullName evidence="2">DUF7745 domain-containing protein</fullName>
    </recommendedName>
</protein>
<dbReference type="PANTHER" id="PTHR48201:SF12">
    <property type="entry name" value="AMINOTRANSFERASE-LIKE PLANT MOBILE DOMAIN-CONTAINING PROTEIN"/>
    <property type="match status" value="1"/>
</dbReference>
<evidence type="ECO:0000259" key="2">
    <source>
        <dbReference type="Pfam" id="PF24924"/>
    </source>
</evidence>
<dbReference type="Proteomes" id="UP001058974">
    <property type="component" value="Chromosome 5"/>
</dbReference>
<dbReference type="EMBL" id="JAMSHJ010000005">
    <property type="protein sequence ID" value="KAI5412108.1"/>
    <property type="molecule type" value="Genomic_DNA"/>
</dbReference>
<evidence type="ECO:0000256" key="1">
    <source>
        <dbReference type="SAM" id="Coils"/>
    </source>
</evidence>
<keyword evidence="1" id="KW-0175">Coiled coil</keyword>
<gene>
    <name evidence="3" type="ORF">KIW84_056970</name>
</gene>
<dbReference type="Gramene" id="Psat05G0697000-T1">
    <property type="protein sequence ID" value="KAI5412108.1"/>
    <property type="gene ID" value="KIW84_056970"/>
</dbReference>
<comment type="caution">
    <text evidence="3">The sequence shown here is derived from an EMBL/GenBank/DDBJ whole genome shotgun (WGS) entry which is preliminary data.</text>
</comment>
<dbReference type="PANTHER" id="PTHR48201">
    <property type="entry name" value="PROTEIN, PUTATIVE-RELATED"/>
    <property type="match status" value="1"/>
</dbReference>
<proteinExistence type="predicted"/>
<reference evidence="3 4" key="1">
    <citation type="journal article" date="2022" name="Nat. Genet.">
        <title>Improved pea reference genome and pan-genome highlight genomic features and evolutionary characteristics.</title>
        <authorList>
            <person name="Yang T."/>
            <person name="Liu R."/>
            <person name="Luo Y."/>
            <person name="Hu S."/>
            <person name="Wang D."/>
            <person name="Wang C."/>
            <person name="Pandey M.K."/>
            <person name="Ge S."/>
            <person name="Xu Q."/>
            <person name="Li N."/>
            <person name="Li G."/>
            <person name="Huang Y."/>
            <person name="Saxena R.K."/>
            <person name="Ji Y."/>
            <person name="Li M."/>
            <person name="Yan X."/>
            <person name="He Y."/>
            <person name="Liu Y."/>
            <person name="Wang X."/>
            <person name="Xiang C."/>
            <person name="Varshney R.K."/>
            <person name="Ding H."/>
            <person name="Gao S."/>
            <person name="Zong X."/>
        </authorList>
    </citation>
    <scope>NUCLEOTIDE SEQUENCE [LARGE SCALE GENOMIC DNA]</scope>
    <source>
        <strain evidence="3 4">cv. Zhongwan 6</strain>
    </source>
</reference>
<feature type="domain" description="DUF7745" evidence="2">
    <location>
        <begin position="7"/>
        <end position="152"/>
    </location>
</feature>
<evidence type="ECO:0000313" key="3">
    <source>
        <dbReference type="EMBL" id="KAI5412108.1"/>
    </source>
</evidence>
<dbReference type="InterPro" id="IPR056647">
    <property type="entry name" value="DUF7745"/>
</dbReference>
<dbReference type="AlphaFoldDB" id="A0A9D4WZR4"/>
<name>A0A9D4WZR4_PEA</name>
<dbReference type="Pfam" id="PF24924">
    <property type="entry name" value="DUF7745"/>
    <property type="match status" value="1"/>
</dbReference>
<feature type="coiled-coil region" evidence="1">
    <location>
        <begin position="124"/>
        <end position="151"/>
    </location>
</feature>
<accession>A0A9D4WZR4</accession>
<organism evidence="3 4">
    <name type="scientific">Pisum sativum</name>
    <name type="common">Garden pea</name>
    <name type="synonym">Lathyrus oleraceus</name>
    <dbReference type="NCBI Taxonomy" id="3888"/>
    <lineage>
        <taxon>Eukaryota</taxon>
        <taxon>Viridiplantae</taxon>
        <taxon>Streptophyta</taxon>
        <taxon>Embryophyta</taxon>
        <taxon>Tracheophyta</taxon>
        <taxon>Spermatophyta</taxon>
        <taxon>Magnoliopsida</taxon>
        <taxon>eudicotyledons</taxon>
        <taxon>Gunneridae</taxon>
        <taxon>Pentapetalae</taxon>
        <taxon>rosids</taxon>
        <taxon>fabids</taxon>
        <taxon>Fabales</taxon>
        <taxon>Fabaceae</taxon>
        <taxon>Papilionoideae</taxon>
        <taxon>50 kb inversion clade</taxon>
        <taxon>NPAAA clade</taxon>
        <taxon>Hologalegina</taxon>
        <taxon>IRL clade</taxon>
        <taxon>Fabeae</taxon>
        <taxon>Lathyrus</taxon>
    </lineage>
</organism>